<dbReference type="AlphaFoldDB" id="A0A8T0FHT5"/>
<proteinExistence type="predicted"/>
<name>A0A8T0FHT5_ARGBR</name>
<evidence type="ECO:0000313" key="1">
    <source>
        <dbReference type="EMBL" id="KAF8790561.1"/>
    </source>
</evidence>
<organism evidence="1 2">
    <name type="scientific">Argiope bruennichi</name>
    <name type="common">Wasp spider</name>
    <name type="synonym">Aranea bruennichi</name>
    <dbReference type="NCBI Taxonomy" id="94029"/>
    <lineage>
        <taxon>Eukaryota</taxon>
        <taxon>Metazoa</taxon>
        <taxon>Ecdysozoa</taxon>
        <taxon>Arthropoda</taxon>
        <taxon>Chelicerata</taxon>
        <taxon>Arachnida</taxon>
        <taxon>Araneae</taxon>
        <taxon>Araneomorphae</taxon>
        <taxon>Entelegynae</taxon>
        <taxon>Araneoidea</taxon>
        <taxon>Araneidae</taxon>
        <taxon>Argiope</taxon>
    </lineage>
</organism>
<keyword evidence="2" id="KW-1185">Reference proteome</keyword>
<reference evidence="1" key="1">
    <citation type="journal article" date="2020" name="bioRxiv">
        <title>Chromosome-level reference genome of the European wasp spider Argiope bruennichi: a resource for studies on range expansion and evolutionary adaptation.</title>
        <authorList>
            <person name="Sheffer M.M."/>
            <person name="Hoppe A."/>
            <person name="Krehenwinkel H."/>
            <person name="Uhl G."/>
            <person name="Kuss A.W."/>
            <person name="Jensen L."/>
            <person name="Jensen C."/>
            <person name="Gillespie R.G."/>
            <person name="Hoff K.J."/>
            <person name="Prost S."/>
        </authorList>
    </citation>
    <scope>NUCLEOTIDE SEQUENCE</scope>
</reference>
<comment type="caution">
    <text evidence="1">The sequence shown here is derived from an EMBL/GenBank/DDBJ whole genome shotgun (WGS) entry which is preliminary data.</text>
</comment>
<protein>
    <submittedName>
        <fullName evidence="1">Uncharacterized protein</fullName>
    </submittedName>
</protein>
<reference evidence="1" key="2">
    <citation type="submission" date="2020-06" db="EMBL/GenBank/DDBJ databases">
        <authorList>
            <person name="Sheffer M."/>
        </authorList>
    </citation>
    <scope>NUCLEOTIDE SEQUENCE</scope>
</reference>
<dbReference type="EMBL" id="JABXBU010000011">
    <property type="protein sequence ID" value="KAF8790561.1"/>
    <property type="molecule type" value="Genomic_DNA"/>
</dbReference>
<sequence length="81" mass="9098">MECCENFKKEPNVLFIVDPNIFLIDPATDRKLVGRVARSQSSAVQQGQGPGLWLGIRPGTARFEQFRGEELFSCAICQARR</sequence>
<accession>A0A8T0FHT5</accession>
<dbReference type="Proteomes" id="UP000807504">
    <property type="component" value="Unassembled WGS sequence"/>
</dbReference>
<gene>
    <name evidence="1" type="ORF">HNY73_005566</name>
</gene>
<evidence type="ECO:0000313" key="2">
    <source>
        <dbReference type="Proteomes" id="UP000807504"/>
    </source>
</evidence>